<dbReference type="SUPFAM" id="SSF52266">
    <property type="entry name" value="SGNH hydrolase"/>
    <property type="match status" value="1"/>
</dbReference>
<evidence type="ECO:0000256" key="1">
    <source>
        <dbReference type="SAM" id="SignalP"/>
    </source>
</evidence>
<feature type="domain" description="SGNH hydrolase-type esterase" evidence="2">
    <location>
        <begin position="206"/>
        <end position="397"/>
    </location>
</feature>
<dbReference type="Proteomes" id="UP000272729">
    <property type="component" value="Unassembled WGS sequence"/>
</dbReference>
<dbReference type="InterPro" id="IPR036514">
    <property type="entry name" value="SGNH_hydro_sf"/>
</dbReference>
<sequence length="407" mass="42848">MKKLAALLLAAATGVALAPAAQAAPHGGFTAIWGASPHAPTDGFGPSWGTAGFENQTVRQVVRLNGGGPALRIRLANTYGTSPLKVTGATIARTDTGATVKPGSVRHLTFHGTRSTTIPAGAELASDPTLFPVAPLTKLTVTLYLAEPTGPATGHVFATATTYRATGDHRADTSADAFTETTQSWFYLAGVDAVDTTPRRDTVVTFGDSITDGAGATVDADNRYPDELAERLRGRLNVVNEGIGGNRVLNDSPCFGEKATTRFARDALSQPDVRTVIVLEGINDIGFPLFAHPCTTPATQITAEELIAGHRELIRQAHAKGVRILGATLLPYKGALYFSAEGEAIRDALNTWIRTSGEYDGVVDLDKALSDPTDPDKLLATYDSGDALHPNDKGYRAMADAVDLTQL</sequence>
<dbReference type="AlphaFoldDB" id="A0A495X489"/>
<dbReference type="CDD" id="cd01830">
    <property type="entry name" value="XynE_like"/>
    <property type="match status" value="1"/>
</dbReference>
<feature type="signal peptide" evidence="1">
    <location>
        <begin position="1"/>
        <end position="23"/>
    </location>
</feature>
<evidence type="ECO:0000259" key="2">
    <source>
        <dbReference type="Pfam" id="PF13472"/>
    </source>
</evidence>
<evidence type="ECO:0000313" key="4">
    <source>
        <dbReference type="Proteomes" id="UP000272729"/>
    </source>
</evidence>
<organism evidence="3 4">
    <name type="scientific">Saccharothrix variisporea</name>
    <dbReference type="NCBI Taxonomy" id="543527"/>
    <lineage>
        <taxon>Bacteria</taxon>
        <taxon>Bacillati</taxon>
        <taxon>Actinomycetota</taxon>
        <taxon>Actinomycetes</taxon>
        <taxon>Pseudonocardiales</taxon>
        <taxon>Pseudonocardiaceae</taxon>
        <taxon>Saccharothrix</taxon>
    </lineage>
</organism>
<protein>
    <submittedName>
        <fullName evidence="3">Lysophospholipase L1-like esterase</fullName>
    </submittedName>
</protein>
<name>A0A495X489_9PSEU</name>
<dbReference type="InterPro" id="IPR053140">
    <property type="entry name" value="GDSL_Rv0518-like"/>
</dbReference>
<dbReference type="RefSeq" id="WP_121218777.1">
    <property type="nucleotide sequence ID" value="NZ_JBIUBA010000089.1"/>
</dbReference>
<dbReference type="PANTHER" id="PTHR43784">
    <property type="entry name" value="GDSL-LIKE LIPASE/ACYLHYDROLASE, PUTATIVE (AFU_ORTHOLOGUE AFUA_2G00820)-RELATED"/>
    <property type="match status" value="1"/>
</dbReference>
<dbReference type="EMBL" id="RBXR01000001">
    <property type="protein sequence ID" value="RKT68055.1"/>
    <property type="molecule type" value="Genomic_DNA"/>
</dbReference>
<dbReference type="InterPro" id="IPR013830">
    <property type="entry name" value="SGNH_hydro"/>
</dbReference>
<dbReference type="OrthoDB" id="1828825at2"/>
<keyword evidence="4" id="KW-1185">Reference proteome</keyword>
<dbReference type="Gene3D" id="3.40.50.1110">
    <property type="entry name" value="SGNH hydrolase"/>
    <property type="match status" value="1"/>
</dbReference>
<evidence type="ECO:0000313" key="3">
    <source>
        <dbReference type="EMBL" id="RKT68055.1"/>
    </source>
</evidence>
<comment type="caution">
    <text evidence="3">The sequence shown here is derived from an EMBL/GenBank/DDBJ whole genome shotgun (WGS) entry which is preliminary data.</text>
</comment>
<gene>
    <name evidence="3" type="ORF">DFJ66_1236</name>
</gene>
<feature type="chain" id="PRO_5019748138" evidence="1">
    <location>
        <begin position="24"/>
        <end position="407"/>
    </location>
</feature>
<keyword evidence="1" id="KW-0732">Signal</keyword>
<proteinExistence type="predicted"/>
<accession>A0A495X489</accession>
<dbReference type="Pfam" id="PF13472">
    <property type="entry name" value="Lipase_GDSL_2"/>
    <property type="match status" value="1"/>
</dbReference>
<reference evidence="3 4" key="1">
    <citation type="submission" date="2018-10" db="EMBL/GenBank/DDBJ databases">
        <title>Sequencing the genomes of 1000 actinobacteria strains.</title>
        <authorList>
            <person name="Klenk H.-P."/>
        </authorList>
    </citation>
    <scope>NUCLEOTIDE SEQUENCE [LARGE SCALE GENOMIC DNA]</scope>
    <source>
        <strain evidence="3 4">DSM 43911</strain>
    </source>
</reference>
<dbReference type="PANTHER" id="PTHR43784:SF2">
    <property type="entry name" value="GDSL-LIKE LIPASE_ACYLHYDROLASE, PUTATIVE (AFU_ORTHOLOGUE AFUA_2G00820)-RELATED"/>
    <property type="match status" value="1"/>
</dbReference>